<evidence type="ECO:0000256" key="1">
    <source>
        <dbReference type="ARBA" id="ARBA00008812"/>
    </source>
</evidence>
<dbReference type="Gene3D" id="2.60.40.1120">
    <property type="entry name" value="Carboxypeptidase-like, regulatory domain"/>
    <property type="match status" value="1"/>
</dbReference>
<proteinExistence type="inferred from homology"/>
<dbReference type="SUPFAM" id="SSF101874">
    <property type="entry name" value="YceI-like"/>
    <property type="match status" value="1"/>
</dbReference>
<dbReference type="PANTHER" id="PTHR34406">
    <property type="entry name" value="PROTEIN YCEI"/>
    <property type="match status" value="1"/>
</dbReference>
<reference evidence="3 4" key="1">
    <citation type="submission" date="2023-03" db="EMBL/GenBank/DDBJ databases">
        <authorList>
            <person name="Mo P."/>
        </authorList>
    </citation>
    <scope>NUCLEOTIDE SEQUENCE [LARGE SCALE GENOMIC DNA]</scope>
    <source>
        <strain evidence="3 4">HUAS 5</strain>
    </source>
</reference>
<organism evidence="3 4">
    <name type="scientific">Streptomyces cathayae</name>
    <dbReference type="NCBI Taxonomy" id="3031124"/>
    <lineage>
        <taxon>Bacteria</taxon>
        <taxon>Bacillati</taxon>
        <taxon>Actinomycetota</taxon>
        <taxon>Actinomycetes</taxon>
        <taxon>Kitasatosporales</taxon>
        <taxon>Streptomycetaceae</taxon>
        <taxon>Streptomyces</taxon>
    </lineage>
</organism>
<sequence>MMGRWLASRTKPHQTGPLAAVRTPSNAGVLNCRVLSPAGEPVPNARCAVSDTAGRTLVEGGTDPFGSFVATVPAGEYRLTVSAEGYLPYRVPCTATENSLASLGDVTLQAAQPLELPAPGDWEIDLAHSSISCTARHIGVARVHGRFNSFAGVVRITDDAAQTAMHVVIDAGSIDTNVRMRDDHLRSADFLDVAQFPTIEFYSDRFVPRGGNRWDVIGELWLRGVARTVTLDMEYLGLGDGMQGEARAVCRATAALHRDDFQVSWQTMLARGIAAVGPTIRVDIDVQVVPQS</sequence>
<dbReference type="InterPro" id="IPR008969">
    <property type="entry name" value="CarboxyPept-like_regulatory"/>
</dbReference>
<dbReference type="Gene3D" id="2.40.128.110">
    <property type="entry name" value="Lipid/polyisoprenoid-binding, YceI-like"/>
    <property type="match status" value="1"/>
</dbReference>
<evidence type="ECO:0000313" key="4">
    <source>
        <dbReference type="Proteomes" id="UP001216440"/>
    </source>
</evidence>
<dbReference type="SMART" id="SM00867">
    <property type="entry name" value="YceI"/>
    <property type="match status" value="1"/>
</dbReference>
<protein>
    <submittedName>
        <fullName evidence="3">YceI family protein</fullName>
    </submittedName>
</protein>
<dbReference type="Proteomes" id="UP001216440">
    <property type="component" value="Chromosome"/>
</dbReference>
<name>A0ABY8JSX7_9ACTN</name>
<feature type="domain" description="Lipid/polyisoprenoid-binding YceI-like" evidence="2">
    <location>
        <begin position="121"/>
        <end position="289"/>
    </location>
</feature>
<keyword evidence="4" id="KW-1185">Reference proteome</keyword>
<dbReference type="InterPro" id="IPR036761">
    <property type="entry name" value="TTHA0802/YceI-like_sf"/>
</dbReference>
<dbReference type="SUPFAM" id="SSF49464">
    <property type="entry name" value="Carboxypeptidase regulatory domain-like"/>
    <property type="match status" value="1"/>
</dbReference>
<evidence type="ECO:0000259" key="2">
    <source>
        <dbReference type="SMART" id="SM00867"/>
    </source>
</evidence>
<dbReference type="EMBL" id="CP121682">
    <property type="protein sequence ID" value="WGD38757.1"/>
    <property type="molecule type" value="Genomic_DNA"/>
</dbReference>
<accession>A0ABY8JSX7</accession>
<dbReference type="InterPro" id="IPR007372">
    <property type="entry name" value="Lipid/polyisoprenoid-bd_YceI"/>
</dbReference>
<dbReference type="Pfam" id="PF13620">
    <property type="entry name" value="CarboxypepD_reg"/>
    <property type="match status" value="1"/>
</dbReference>
<comment type="similarity">
    <text evidence="1">Belongs to the UPF0312 family.</text>
</comment>
<gene>
    <name evidence="3" type="ORF">PYS65_00430</name>
</gene>
<evidence type="ECO:0000313" key="3">
    <source>
        <dbReference type="EMBL" id="WGD38757.1"/>
    </source>
</evidence>
<dbReference type="RefSeq" id="WP_279331651.1">
    <property type="nucleotide sequence ID" value="NZ_CP121682.1"/>
</dbReference>
<dbReference type="PANTHER" id="PTHR34406:SF1">
    <property type="entry name" value="PROTEIN YCEI"/>
    <property type="match status" value="1"/>
</dbReference>
<dbReference type="Pfam" id="PF04264">
    <property type="entry name" value="YceI"/>
    <property type="match status" value="1"/>
</dbReference>